<dbReference type="STRING" id="6290.A0A0N4X3X1"/>
<proteinExistence type="predicted"/>
<reference evidence="3" key="1">
    <citation type="submission" date="2017-02" db="UniProtKB">
        <authorList>
            <consortium name="WormBaseParasite"/>
        </authorList>
    </citation>
    <scope>IDENTIFICATION</scope>
</reference>
<dbReference type="WBParaSite" id="HPLM_0001906301-mRNA-1">
    <property type="protein sequence ID" value="HPLM_0001906301-mRNA-1"/>
    <property type="gene ID" value="HPLM_0001906301"/>
</dbReference>
<dbReference type="InterPro" id="IPR032675">
    <property type="entry name" value="LRR_dom_sf"/>
</dbReference>
<name>A0A0N4X3X1_HAEPC</name>
<dbReference type="Gene3D" id="3.80.10.10">
    <property type="entry name" value="Ribonuclease Inhibitor"/>
    <property type="match status" value="1"/>
</dbReference>
<accession>A0A0N4X3X1</accession>
<dbReference type="SUPFAM" id="SSF52058">
    <property type="entry name" value="L domain-like"/>
    <property type="match status" value="1"/>
</dbReference>
<gene>
    <name evidence="1" type="ORF">HPLM_LOCUS19055</name>
</gene>
<keyword evidence="2" id="KW-1185">Reference proteome</keyword>
<reference evidence="1 2" key="2">
    <citation type="submission" date="2018-11" db="EMBL/GenBank/DDBJ databases">
        <authorList>
            <consortium name="Pathogen Informatics"/>
        </authorList>
    </citation>
    <scope>NUCLEOTIDE SEQUENCE [LARGE SCALE GENOMIC DNA]</scope>
    <source>
        <strain evidence="1 2">MHpl1</strain>
    </source>
</reference>
<evidence type="ECO:0000313" key="2">
    <source>
        <dbReference type="Proteomes" id="UP000268014"/>
    </source>
</evidence>
<dbReference type="OrthoDB" id="6360013at2759"/>
<dbReference type="OMA" id="QIYIFRT"/>
<evidence type="ECO:0000313" key="1">
    <source>
        <dbReference type="EMBL" id="VDO74760.1"/>
    </source>
</evidence>
<dbReference type="AlphaFoldDB" id="A0A0N4X3X1"/>
<dbReference type="EMBL" id="UZAF01021014">
    <property type="protein sequence ID" value="VDO74760.1"/>
    <property type="molecule type" value="Genomic_DNA"/>
</dbReference>
<protein>
    <submittedName>
        <fullName evidence="3">Recep_L_domain domain-containing protein</fullName>
    </submittedName>
</protein>
<dbReference type="Proteomes" id="UP000268014">
    <property type="component" value="Unassembled WGS sequence"/>
</dbReference>
<sequence length="594" mass="65623">MYSIGHLFLGGSIRIESSDSFLFGASSVEELLMEGVVGQLDEAFLLDASIQLATIRDSAVQIDSRGAATVESPYLTHSTTTHQSSLHMTNVTMSSLVPQLMVHFGKIVVFNCSIDRIRPSRSFALPRYDTSLAFAQTTIGIVESYAFANMSARNLSITGCTVGKIMRFAAASSRFIHMRIDDTRIESMEEGLFQNSHLKSLTIETSAIAQVLPLTFQRSAISELRIVLTDIGSLDKHALRGARLHTFILDTTNVHNVRGKPFLLAEINALRIVNCRLRGTPARDVFWRLTTTRLSVTNTTFDCDPDDCEVNSMLLKPPRHELLWTFEGNSCRTPPAPATNGKALCTRPSVLHRSGLTCRRSWAIADCVCSGSSSASLPDLNASIVIIGDCEHLTVESLKISSQALYLFRIGRCDFVKIPTMTKALKIYHSNVFIHERAFLNNHISVMALSHTNVRKVTLKAFVNVTIDNLIVGNSSLAAWHPDSVQRSKIGNASIVDCKIGSIPSLLRAVRHLLISNSVLSNTDGLSAIEDVRLSNNTILCCCGSVNTPCTKDKRMRQKCEDHFEYLNCDVGSYANDRELMPFLLLMLLIEYIC</sequence>
<evidence type="ECO:0000313" key="3">
    <source>
        <dbReference type="WBParaSite" id="HPLM_0001906301-mRNA-1"/>
    </source>
</evidence>
<dbReference type="InterPro" id="IPR026906">
    <property type="entry name" value="LRR_5"/>
</dbReference>
<organism evidence="3">
    <name type="scientific">Haemonchus placei</name>
    <name type="common">Barber's pole worm</name>
    <dbReference type="NCBI Taxonomy" id="6290"/>
    <lineage>
        <taxon>Eukaryota</taxon>
        <taxon>Metazoa</taxon>
        <taxon>Ecdysozoa</taxon>
        <taxon>Nematoda</taxon>
        <taxon>Chromadorea</taxon>
        <taxon>Rhabditida</taxon>
        <taxon>Rhabditina</taxon>
        <taxon>Rhabditomorpha</taxon>
        <taxon>Strongyloidea</taxon>
        <taxon>Trichostrongylidae</taxon>
        <taxon>Haemonchus</taxon>
    </lineage>
</organism>
<dbReference type="Pfam" id="PF13306">
    <property type="entry name" value="LRR_5"/>
    <property type="match status" value="1"/>
</dbReference>